<dbReference type="AlphaFoldDB" id="A0A4R1BBE9"/>
<evidence type="ECO:0000313" key="3">
    <source>
        <dbReference type="Proteomes" id="UP000295334"/>
    </source>
</evidence>
<sequence>MLRTIITSLALVTTLAAGAQQSRYIAAKVQTASGTLTGFIKSPQTESTPQAFPFATEKSGSFRNITVVDASRIELEDGTVYERHNIDVPVLAIGELDRTKADYKREIYRTGLVFTEKLVNGPVSLYRYEDENAAPHFFFTESSDAGLSLLPYEPYVDSTGSIRGTTDFQNLLGRLAVTSGCGDAIASEMRYVKYESRALIRIVQHINDCRGAGSSTIVGSKNKKGLVVRFGPQVSASSVSNNSTRVYFGQEANGKSTGSGFGAGAFADLSPSKINAPLVVSIGLSYASIQHEGKYEMPYAAYYRSVQTITEKVKYSVFVIDPSVRRMLGSGRLRPFLELGAAARFRIAYEATSTIYDSNHEGNSFTSNTPLSSLGAELHAGAGLQAERGSLHLSYGRTLVSNAFTSFNVMVRFRVF</sequence>
<protein>
    <recommendedName>
        <fullName evidence="4">Autotransporter outer membrane beta-barrel domain-containing protein</fullName>
    </recommendedName>
</protein>
<reference evidence="2 3" key="1">
    <citation type="submission" date="2019-03" db="EMBL/GenBank/DDBJ databases">
        <authorList>
            <person name="Kim M.K.M."/>
        </authorList>
    </citation>
    <scope>NUCLEOTIDE SEQUENCE [LARGE SCALE GENOMIC DNA]</scope>
    <source>
        <strain evidence="2 3">17J68-12</strain>
    </source>
</reference>
<evidence type="ECO:0000256" key="1">
    <source>
        <dbReference type="SAM" id="SignalP"/>
    </source>
</evidence>
<dbReference type="EMBL" id="SJZI01000042">
    <property type="protein sequence ID" value="TCJ14331.1"/>
    <property type="molecule type" value="Genomic_DNA"/>
</dbReference>
<keyword evidence="3" id="KW-1185">Reference proteome</keyword>
<accession>A0A4R1BBE9</accession>
<dbReference type="OrthoDB" id="677565at2"/>
<proteinExistence type="predicted"/>
<keyword evidence="1" id="KW-0732">Signal</keyword>
<dbReference type="Proteomes" id="UP000295334">
    <property type="component" value="Unassembled WGS sequence"/>
</dbReference>
<feature type="chain" id="PRO_5020408593" description="Autotransporter outer membrane beta-barrel domain-containing protein" evidence="1">
    <location>
        <begin position="20"/>
        <end position="416"/>
    </location>
</feature>
<gene>
    <name evidence="2" type="ORF">EPD60_10055</name>
</gene>
<dbReference type="InterPro" id="IPR036709">
    <property type="entry name" value="Autotransporte_beta_dom_sf"/>
</dbReference>
<evidence type="ECO:0000313" key="2">
    <source>
        <dbReference type="EMBL" id="TCJ14331.1"/>
    </source>
</evidence>
<feature type="signal peptide" evidence="1">
    <location>
        <begin position="1"/>
        <end position="19"/>
    </location>
</feature>
<dbReference type="SUPFAM" id="SSF103515">
    <property type="entry name" value="Autotransporter"/>
    <property type="match status" value="1"/>
</dbReference>
<organism evidence="2 3">
    <name type="scientific">Flaviaesturariibacter flavus</name>
    <dbReference type="NCBI Taxonomy" id="2502780"/>
    <lineage>
        <taxon>Bacteria</taxon>
        <taxon>Pseudomonadati</taxon>
        <taxon>Bacteroidota</taxon>
        <taxon>Chitinophagia</taxon>
        <taxon>Chitinophagales</taxon>
        <taxon>Chitinophagaceae</taxon>
        <taxon>Flaviaestuariibacter</taxon>
    </lineage>
</organism>
<comment type="caution">
    <text evidence="2">The sequence shown here is derived from an EMBL/GenBank/DDBJ whole genome shotgun (WGS) entry which is preliminary data.</text>
</comment>
<evidence type="ECO:0008006" key="4">
    <source>
        <dbReference type="Google" id="ProtNLM"/>
    </source>
</evidence>
<dbReference type="RefSeq" id="WP_131449322.1">
    <property type="nucleotide sequence ID" value="NZ_SJZI01000042.1"/>
</dbReference>
<name>A0A4R1BBE9_9BACT</name>